<proteinExistence type="predicted"/>
<dbReference type="AlphaFoldDB" id="A0A163QEF2"/>
<keyword evidence="5" id="KW-1185">Reference proteome</keyword>
<dbReference type="RefSeq" id="WP_082849149.1">
    <property type="nucleotide sequence ID" value="NZ_LRIE01000082.1"/>
</dbReference>
<reference evidence="2 4" key="1">
    <citation type="submission" date="2016-01" db="EMBL/GenBank/DDBJ databases">
        <title>Genome sequence of Oerskovia enterophila VJag, an agar and cellulose degrading bacterium.</title>
        <authorList>
            <person name="Poehlein A."/>
            <person name="Jag V."/>
            <person name="Bengelsdorf F."/>
            <person name="Duerre P."/>
            <person name="Daniel R."/>
        </authorList>
    </citation>
    <scope>NUCLEOTIDE SEQUENCE [LARGE SCALE GENOMIC DNA]</scope>
    <source>
        <strain evidence="2 4">VJag</strain>
    </source>
</reference>
<evidence type="ECO:0000313" key="2">
    <source>
        <dbReference type="EMBL" id="KZM34080.1"/>
    </source>
</evidence>
<dbReference type="Proteomes" id="UP000076447">
    <property type="component" value="Unassembled WGS sequence"/>
</dbReference>
<feature type="transmembrane region" description="Helical" evidence="1">
    <location>
        <begin position="50"/>
        <end position="70"/>
    </location>
</feature>
<dbReference type="OrthoDB" id="9964668at2"/>
<evidence type="ECO:0000313" key="4">
    <source>
        <dbReference type="Proteomes" id="UP000076447"/>
    </source>
</evidence>
<keyword evidence="1" id="KW-0472">Membrane</keyword>
<dbReference type="Proteomes" id="UP000093412">
    <property type="component" value="Unassembled WGS sequence"/>
</dbReference>
<dbReference type="PATRIC" id="fig|43678.3.peg.3390"/>
<sequence>MTRRRLLWLAAMSPFVLASGGAAVYALVVLLTQGPDAEVWVPSRGDASAASWIALIIYSVLTALTASMVWSLSAGADRAPDDAADPRDG</sequence>
<reference evidence="3 5" key="2">
    <citation type="submission" date="2016-06" db="EMBL/GenBank/DDBJ databases">
        <title>Genome sequence of Oerskovia enterophila DSM 43852.</title>
        <authorList>
            <person name="Poehlein A."/>
            <person name="Jag V."/>
            <person name="Bengelsdorf F.R."/>
            <person name="Daniel R."/>
            <person name="Duerre P."/>
        </authorList>
    </citation>
    <scope>NUCLEOTIDE SEQUENCE [LARGE SCALE GENOMIC DNA]</scope>
    <source>
        <strain evidence="3 5">DSM 43852</strain>
    </source>
</reference>
<keyword evidence="1" id="KW-0812">Transmembrane</keyword>
<name>A0A163QEF2_9CELL</name>
<dbReference type="EMBL" id="MAQA01000013">
    <property type="protein sequence ID" value="OCI31838.1"/>
    <property type="molecule type" value="Genomic_DNA"/>
</dbReference>
<gene>
    <name evidence="3" type="ORF">OERS_15110</name>
    <name evidence="2" type="ORF">OJAG_32320</name>
</gene>
<accession>A0A163QEF2</accession>
<evidence type="ECO:0000313" key="3">
    <source>
        <dbReference type="EMBL" id="OCI31838.1"/>
    </source>
</evidence>
<evidence type="ECO:0000256" key="1">
    <source>
        <dbReference type="SAM" id="Phobius"/>
    </source>
</evidence>
<evidence type="ECO:0000313" key="5">
    <source>
        <dbReference type="Proteomes" id="UP000093412"/>
    </source>
</evidence>
<dbReference type="STRING" id="43678.OJAG_32320"/>
<dbReference type="EMBL" id="LRIE01000082">
    <property type="protein sequence ID" value="KZM34080.1"/>
    <property type="molecule type" value="Genomic_DNA"/>
</dbReference>
<comment type="caution">
    <text evidence="2">The sequence shown here is derived from an EMBL/GenBank/DDBJ whole genome shotgun (WGS) entry which is preliminary data.</text>
</comment>
<keyword evidence="1" id="KW-1133">Transmembrane helix</keyword>
<organism evidence="2 4">
    <name type="scientific">Oerskovia enterophila</name>
    <dbReference type="NCBI Taxonomy" id="43678"/>
    <lineage>
        <taxon>Bacteria</taxon>
        <taxon>Bacillati</taxon>
        <taxon>Actinomycetota</taxon>
        <taxon>Actinomycetes</taxon>
        <taxon>Micrococcales</taxon>
        <taxon>Cellulomonadaceae</taxon>
        <taxon>Oerskovia</taxon>
    </lineage>
</organism>
<protein>
    <submittedName>
        <fullName evidence="2">Uncharacterized protein</fullName>
    </submittedName>
</protein>